<protein>
    <submittedName>
        <fullName evidence="1">Uncharacterized protein</fullName>
    </submittedName>
</protein>
<organism evidence="1 2">
    <name type="scientific">Vibrio vulnificus</name>
    <dbReference type="NCBI Taxonomy" id="672"/>
    <lineage>
        <taxon>Bacteria</taxon>
        <taxon>Pseudomonadati</taxon>
        <taxon>Pseudomonadota</taxon>
        <taxon>Gammaproteobacteria</taxon>
        <taxon>Vibrionales</taxon>
        <taxon>Vibrionaceae</taxon>
        <taxon>Vibrio</taxon>
    </lineage>
</organism>
<sequence>MKRTVVALIVGVGLGVSTVFAGEFQLIEPKNEDLNSSRPVMEEQFLDHKPAILGQKDKQTQVRNDLVSLIHGLSEGNDEIREQLFVHSRAHDLFLTAANADDAYNAYLLMSATKYCLTSLGLGKEGAKNVLLLLAQKQINTELRRLAAGRADRLLASGDYPPLAMYTDNSNYCQYTTPRITEKSRTTQAVQSAASAD</sequence>
<dbReference type="EMBL" id="PDGH01000101">
    <property type="protein sequence ID" value="POB47294.1"/>
    <property type="molecule type" value="Genomic_DNA"/>
</dbReference>
<reference evidence="1 2" key="1">
    <citation type="journal article" date="2018" name="Front. Microbiol.">
        <title>Phylogeny of Vibrio vulnificus from the Analysis of the Core-Genome: Implications for Intra-Species Taxonomy.</title>
        <authorList>
            <person name="Roig F.J."/>
            <person name="Gonzalez-Candelas F."/>
            <person name="Sanjuan E."/>
            <person name="Fouz B."/>
            <person name="Feil E.J."/>
            <person name="Llorens C."/>
            <person name="Baker-Austin C."/>
            <person name="Oliver J.D."/>
            <person name="Danin-Poleg Y."/>
            <person name="Gibas C.J."/>
            <person name="Kashi Y."/>
            <person name="Gulig P.A."/>
            <person name="Morrison S.S."/>
            <person name="Amaro C."/>
        </authorList>
    </citation>
    <scope>NUCLEOTIDE SEQUENCE [LARGE SCALE GENOMIC DNA]</scope>
    <source>
        <strain evidence="1 2">CECT4608</strain>
    </source>
</reference>
<dbReference type="Proteomes" id="UP000237466">
    <property type="component" value="Unassembled WGS sequence"/>
</dbReference>
<gene>
    <name evidence="1" type="ORF">CRN52_14530</name>
</gene>
<comment type="caution">
    <text evidence="1">The sequence shown here is derived from an EMBL/GenBank/DDBJ whole genome shotgun (WGS) entry which is preliminary data.</text>
</comment>
<proteinExistence type="predicted"/>
<evidence type="ECO:0000313" key="1">
    <source>
        <dbReference type="EMBL" id="POB47294.1"/>
    </source>
</evidence>
<accession>A0A2S3R2G2</accession>
<dbReference type="RefSeq" id="WP_103200631.1">
    <property type="nucleotide sequence ID" value="NZ_PDGH01000101.1"/>
</dbReference>
<dbReference type="AlphaFoldDB" id="A0A2S3R2G2"/>
<evidence type="ECO:0000313" key="2">
    <source>
        <dbReference type="Proteomes" id="UP000237466"/>
    </source>
</evidence>
<name>A0A2S3R2G2_VIBVL</name>